<evidence type="ECO:0000313" key="4">
    <source>
        <dbReference type="EMBL" id="MBC8591147.1"/>
    </source>
</evidence>
<reference evidence="4 5" key="1">
    <citation type="submission" date="2020-08" db="EMBL/GenBank/DDBJ databases">
        <title>Genome public.</title>
        <authorList>
            <person name="Liu C."/>
            <person name="Sun Q."/>
        </authorList>
    </citation>
    <scope>NUCLEOTIDE SEQUENCE [LARGE SCALE GENOMIC DNA]</scope>
    <source>
        <strain evidence="4 5">NSJ-26</strain>
    </source>
</reference>
<proteinExistence type="predicted"/>
<dbReference type="Proteomes" id="UP000601522">
    <property type="component" value="Unassembled WGS sequence"/>
</dbReference>
<sequence length="224" mass="26439">MDLGMNIKRLRETKGYSQEMVAEKLGVSRQSVSKWENNISEPSTENLLKLSVLFNVEVDYLINGEEYNLEINLQEIKTTERYYYNEIRAKTISYIILLFYFPLNVYFYNSGIYGEVFIDLSFLGKMFFRDLLYDIPFIIIMAGMLLRFIKDRKDPSKKSVLITRKDKIINYLSFSILSLILLLVYFKAPEFSSIALFIAMFGLVYIALFETIRELTKKEFEIER</sequence>
<organism evidence="4 5">
    <name type="scientific">Wansuia hejianensis</name>
    <dbReference type="NCBI Taxonomy" id="2763667"/>
    <lineage>
        <taxon>Bacteria</taxon>
        <taxon>Bacillati</taxon>
        <taxon>Bacillota</taxon>
        <taxon>Clostridia</taxon>
        <taxon>Lachnospirales</taxon>
        <taxon>Lachnospiraceae</taxon>
        <taxon>Wansuia</taxon>
    </lineage>
</organism>
<keyword evidence="2" id="KW-0472">Membrane</keyword>
<keyword evidence="5" id="KW-1185">Reference proteome</keyword>
<gene>
    <name evidence="4" type="ORF">H8689_08475</name>
</gene>
<protein>
    <submittedName>
        <fullName evidence="4">Helix-turn-helix transcriptional regulator</fullName>
    </submittedName>
</protein>
<feature type="transmembrane region" description="Helical" evidence="2">
    <location>
        <begin position="194"/>
        <end position="212"/>
    </location>
</feature>
<name>A0A926IHX6_9FIRM</name>
<dbReference type="InterPro" id="IPR010982">
    <property type="entry name" value="Lambda_DNA-bd_dom_sf"/>
</dbReference>
<dbReference type="CDD" id="cd00093">
    <property type="entry name" value="HTH_XRE"/>
    <property type="match status" value="1"/>
</dbReference>
<evidence type="ECO:0000256" key="1">
    <source>
        <dbReference type="ARBA" id="ARBA00023125"/>
    </source>
</evidence>
<dbReference type="Pfam" id="PF01381">
    <property type="entry name" value="HTH_3"/>
    <property type="match status" value="1"/>
</dbReference>
<dbReference type="EMBL" id="JACRTK010000003">
    <property type="protein sequence ID" value="MBC8591147.1"/>
    <property type="molecule type" value="Genomic_DNA"/>
</dbReference>
<evidence type="ECO:0000259" key="3">
    <source>
        <dbReference type="PROSITE" id="PS50943"/>
    </source>
</evidence>
<feature type="transmembrane region" description="Helical" evidence="2">
    <location>
        <begin position="169"/>
        <end position="188"/>
    </location>
</feature>
<dbReference type="PANTHER" id="PTHR46558">
    <property type="entry name" value="TRACRIPTIONAL REGULATORY PROTEIN-RELATED-RELATED"/>
    <property type="match status" value="1"/>
</dbReference>
<dbReference type="SMART" id="SM00530">
    <property type="entry name" value="HTH_XRE"/>
    <property type="match status" value="1"/>
</dbReference>
<feature type="transmembrane region" description="Helical" evidence="2">
    <location>
        <begin position="91"/>
        <end position="111"/>
    </location>
</feature>
<dbReference type="AlphaFoldDB" id="A0A926IHX6"/>
<dbReference type="SUPFAM" id="SSF47413">
    <property type="entry name" value="lambda repressor-like DNA-binding domains"/>
    <property type="match status" value="1"/>
</dbReference>
<dbReference type="GO" id="GO:0003677">
    <property type="term" value="F:DNA binding"/>
    <property type="evidence" value="ECO:0007669"/>
    <property type="project" value="UniProtKB-KW"/>
</dbReference>
<evidence type="ECO:0000313" key="5">
    <source>
        <dbReference type="Proteomes" id="UP000601522"/>
    </source>
</evidence>
<feature type="transmembrane region" description="Helical" evidence="2">
    <location>
        <begin position="131"/>
        <end position="149"/>
    </location>
</feature>
<dbReference type="Gene3D" id="1.10.260.40">
    <property type="entry name" value="lambda repressor-like DNA-binding domains"/>
    <property type="match status" value="1"/>
</dbReference>
<dbReference type="PROSITE" id="PS50943">
    <property type="entry name" value="HTH_CROC1"/>
    <property type="match status" value="1"/>
</dbReference>
<keyword evidence="1" id="KW-0238">DNA-binding</keyword>
<dbReference type="PANTHER" id="PTHR46558:SF11">
    <property type="entry name" value="HTH-TYPE TRANSCRIPTIONAL REGULATOR XRE"/>
    <property type="match status" value="1"/>
</dbReference>
<keyword evidence="2" id="KW-1133">Transmembrane helix</keyword>
<dbReference type="InterPro" id="IPR001387">
    <property type="entry name" value="Cro/C1-type_HTH"/>
</dbReference>
<keyword evidence="2" id="KW-0812">Transmembrane</keyword>
<feature type="domain" description="HTH cro/C1-type" evidence="3">
    <location>
        <begin position="7"/>
        <end position="61"/>
    </location>
</feature>
<accession>A0A926IHX6</accession>
<comment type="caution">
    <text evidence="4">The sequence shown here is derived from an EMBL/GenBank/DDBJ whole genome shotgun (WGS) entry which is preliminary data.</text>
</comment>
<evidence type="ECO:0000256" key="2">
    <source>
        <dbReference type="SAM" id="Phobius"/>
    </source>
</evidence>
<dbReference type="RefSeq" id="WP_249324011.1">
    <property type="nucleotide sequence ID" value="NZ_JACRTK010000003.1"/>
</dbReference>